<evidence type="ECO:0000313" key="10">
    <source>
        <dbReference type="EMBL" id="KRQ87327.1"/>
    </source>
</evidence>
<keyword evidence="8" id="KW-0175">Coiled coil</keyword>
<dbReference type="EMBL" id="LKHP01000003">
    <property type="protein sequence ID" value="KRQ87327.1"/>
    <property type="molecule type" value="Genomic_DNA"/>
</dbReference>
<feature type="coiled-coil region" evidence="8">
    <location>
        <begin position="225"/>
        <end position="259"/>
    </location>
</feature>
<dbReference type="Pfam" id="PF01496">
    <property type="entry name" value="V_ATPase_I"/>
    <property type="match status" value="1"/>
</dbReference>
<dbReference type="AlphaFoldDB" id="A0A0R3K4P7"/>
<dbReference type="STRING" id="908809.ABG79_00665"/>
<evidence type="ECO:0000256" key="3">
    <source>
        <dbReference type="ARBA" id="ARBA00022448"/>
    </source>
</evidence>
<reference evidence="10 11" key="1">
    <citation type="submission" date="2015-09" db="EMBL/GenBank/DDBJ databases">
        <title>Draft genome sequence of a Caloramator mitchellensis, a moderate thermophile from the Great Artesian Basin of Australia.</title>
        <authorList>
            <person name="Patel B.K."/>
        </authorList>
    </citation>
    <scope>NUCLEOTIDE SEQUENCE [LARGE SCALE GENOMIC DNA]</scope>
    <source>
        <strain evidence="10 11">VF08</strain>
    </source>
</reference>
<feature type="transmembrane region" description="Helical" evidence="9">
    <location>
        <begin position="395"/>
        <end position="417"/>
    </location>
</feature>
<feature type="transmembrane region" description="Helical" evidence="9">
    <location>
        <begin position="516"/>
        <end position="534"/>
    </location>
</feature>
<gene>
    <name evidence="10" type="ORF">ABG79_00665</name>
</gene>
<dbReference type="Gene3D" id="1.20.1460.20">
    <property type="match status" value="1"/>
</dbReference>
<keyword evidence="5 9" id="KW-1133">Transmembrane helix</keyword>
<dbReference type="GO" id="GO:0046961">
    <property type="term" value="F:proton-transporting ATPase activity, rotational mechanism"/>
    <property type="evidence" value="ECO:0007669"/>
    <property type="project" value="InterPro"/>
</dbReference>
<protein>
    <submittedName>
        <fullName evidence="10">V-type ATP synthase subunit I</fullName>
    </submittedName>
</protein>
<dbReference type="PANTHER" id="PTHR11629:SF63">
    <property type="entry name" value="V-TYPE PROTON ATPASE SUBUNIT A"/>
    <property type="match status" value="1"/>
</dbReference>
<dbReference type="PANTHER" id="PTHR11629">
    <property type="entry name" value="VACUOLAR PROTON ATPASES"/>
    <property type="match status" value="1"/>
</dbReference>
<accession>A0A0R3K4P7</accession>
<dbReference type="PATRIC" id="fig|908809.3.peg.670"/>
<dbReference type="RefSeq" id="WP_152978196.1">
    <property type="nucleotide sequence ID" value="NZ_LKHP01000003.1"/>
</dbReference>
<name>A0A0R3K4P7_CALMK</name>
<feature type="transmembrane region" description="Helical" evidence="9">
    <location>
        <begin position="437"/>
        <end position="457"/>
    </location>
</feature>
<comment type="subcellular location">
    <subcellularLocation>
        <location evidence="1">Membrane</location>
        <topology evidence="1">Multi-pass membrane protein</topology>
    </subcellularLocation>
</comment>
<dbReference type="Proteomes" id="UP000052015">
    <property type="component" value="Unassembled WGS sequence"/>
</dbReference>
<keyword evidence="11" id="KW-1185">Reference proteome</keyword>
<feature type="transmembrane region" description="Helical" evidence="9">
    <location>
        <begin position="540"/>
        <end position="561"/>
    </location>
</feature>
<dbReference type="GO" id="GO:0033179">
    <property type="term" value="C:proton-transporting V-type ATPase, V0 domain"/>
    <property type="evidence" value="ECO:0007669"/>
    <property type="project" value="InterPro"/>
</dbReference>
<feature type="transmembrane region" description="Helical" evidence="9">
    <location>
        <begin position="469"/>
        <end position="487"/>
    </location>
</feature>
<keyword evidence="7 9" id="KW-0472">Membrane</keyword>
<evidence type="ECO:0000256" key="9">
    <source>
        <dbReference type="SAM" id="Phobius"/>
    </source>
</evidence>
<keyword evidence="4 9" id="KW-0812">Transmembrane</keyword>
<evidence type="ECO:0000313" key="11">
    <source>
        <dbReference type="Proteomes" id="UP000052015"/>
    </source>
</evidence>
<evidence type="ECO:0000256" key="2">
    <source>
        <dbReference type="ARBA" id="ARBA00009904"/>
    </source>
</evidence>
<evidence type="ECO:0000256" key="5">
    <source>
        <dbReference type="ARBA" id="ARBA00022989"/>
    </source>
</evidence>
<dbReference type="Gene3D" id="3.30.70.2170">
    <property type="match status" value="1"/>
</dbReference>
<dbReference type="GO" id="GO:0016471">
    <property type="term" value="C:vacuolar proton-transporting V-type ATPase complex"/>
    <property type="evidence" value="ECO:0007669"/>
    <property type="project" value="TreeGrafter"/>
</dbReference>
<organism evidence="10 11">
    <name type="scientific">Caloramator mitchellensis</name>
    <dbReference type="NCBI Taxonomy" id="908809"/>
    <lineage>
        <taxon>Bacteria</taxon>
        <taxon>Bacillati</taxon>
        <taxon>Bacillota</taxon>
        <taxon>Clostridia</taxon>
        <taxon>Eubacteriales</taxon>
        <taxon>Clostridiaceae</taxon>
        <taxon>Caloramator</taxon>
    </lineage>
</organism>
<evidence type="ECO:0000256" key="7">
    <source>
        <dbReference type="ARBA" id="ARBA00023136"/>
    </source>
</evidence>
<evidence type="ECO:0000256" key="8">
    <source>
        <dbReference type="SAM" id="Coils"/>
    </source>
</evidence>
<evidence type="ECO:0000256" key="6">
    <source>
        <dbReference type="ARBA" id="ARBA00023065"/>
    </source>
</evidence>
<comment type="similarity">
    <text evidence="2">Belongs to the V-ATPase 116 kDa subunit family.</text>
</comment>
<dbReference type="OrthoDB" id="9803814at2"/>
<proteinExistence type="inferred from homology"/>
<feature type="transmembrane region" description="Helical" evidence="9">
    <location>
        <begin position="357"/>
        <end position="383"/>
    </location>
</feature>
<keyword evidence="6" id="KW-0406">Ion transport</keyword>
<evidence type="ECO:0000256" key="4">
    <source>
        <dbReference type="ARBA" id="ARBA00022692"/>
    </source>
</evidence>
<dbReference type="Gene3D" id="3.30.70.2750">
    <property type="match status" value="1"/>
</dbReference>
<feature type="transmembrane region" description="Helical" evidence="9">
    <location>
        <begin position="568"/>
        <end position="595"/>
    </location>
</feature>
<comment type="caution">
    <text evidence="10">The sequence shown here is derived from an EMBL/GenBank/DDBJ whole genome shotgun (WGS) entry which is preliminary data.</text>
</comment>
<sequence length="630" mass="71663">MAIVRMKKISIVAPKEDRDGLLKLIQRLGTVQLINIEEQLEDVELKTEKVNSEAEYRYSKIKFTYEFLKAYSDVKKGLFTKKKVLSLEDFENLNKHVNWEEIYEKCKSIEDEINSVNSRISKIESQIIQYSDWINLDVNLVILEGLKNISYFIGTINKKFKDSFLLEFNEKFKDAYFEIINEKQSDVNLFAIVHKNIYDEVFEVLKKYGYTKLNIELDKTPSQKIDEFNSEIQALKARENELKLEAKKLTEKIDEVESIYDYIYSELLLEQAKAKVAGTNKTVIFTGWIPENEVEKATNAIYTKFRHIYIDLEDGDQENAPVQLKNSWIVEPFEVVTSMYALPKTNEVDPTPILTPFFLLFFGMMMADIGYGLMMMAVSIVLLKFTSVEGDLKKLAKLILYCSFPTILFGFLYGSFFGGIIPITPLWLNPVDRPMDVLTFSIVFGLIHLYVGLGVKAYRLIRDGKVKDAFFDVGAWYLLLSGLIWMGLGGGNIAKIIAILGAAIILLTHGRENKTIVGKFFGGFYSLYGVTGYLGDALSYSRLLALGLASGLIGWSFNLLIELLGGGITALIFGPIIFIAGHTFNFLIGLLGVYVHTSRLQYLEFFGKFYEGGGKAFEPLRIKTKFIKVE</sequence>
<dbReference type="GO" id="GO:0007035">
    <property type="term" value="P:vacuolar acidification"/>
    <property type="evidence" value="ECO:0007669"/>
    <property type="project" value="TreeGrafter"/>
</dbReference>
<dbReference type="InterPro" id="IPR002490">
    <property type="entry name" value="V-ATPase_116kDa_su"/>
</dbReference>
<dbReference type="GO" id="GO:0051117">
    <property type="term" value="F:ATPase binding"/>
    <property type="evidence" value="ECO:0007669"/>
    <property type="project" value="TreeGrafter"/>
</dbReference>
<evidence type="ECO:0000256" key="1">
    <source>
        <dbReference type="ARBA" id="ARBA00004141"/>
    </source>
</evidence>
<keyword evidence="3" id="KW-0813">Transport</keyword>